<dbReference type="FunFam" id="3.30.420.10:FF:000032">
    <property type="entry name" value="Retrovirus-related Pol polyprotein from transposon 297-like Protein"/>
    <property type="match status" value="2"/>
</dbReference>
<dbReference type="CDD" id="cd09274">
    <property type="entry name" value="RNase_HI_RT_Ty3"/>
    <property type="match status" value="1"/>
</dbReference>
<evidence type="ECO:0000313" key="10">
    <source>
        <dbReference type="EMBL" id="KAK7909570.1"/>
    </source>
</evidence>
<dbReference type="AlphaFoldDB" id="A0AAW0NY81"/>
<keyword evidence="6" id="KW-0695">RNA-directed DNA polymerase</keyword>
<evidence type="ECO:0000256" key="5">
    <source>
        <dbReference type="ARBA" id="ARBA00022801"/>
    </source>
</evidence>
<dbReference type="InterPro" id="IPR041373">
    <property type="entry name" value="RT_RNaseH"/>
</dbReference>
<keyword evidence="3" id="KW-0540">Nuclease</keyword>
<evidence type="ECO:0000313" key="11">
    <source>
        <dbReference type="Proteomes" id="UP001460270"/>
    </source>
</evidence>
<dbReference type="Gene3D" id="1.10.340.70">
    <property type="match status" value="2"/>
</dbReference>
<evidence type="ECO:0000256" key="1">
    <source>
        <dbReference type="ARBA" id="ARBA00022679"/>
    </source>
</evidence>
<evidence type="ECO:0000256" key="4">
    <source>
        <dbReference type="ARBA" id="ARBA00022759"/>
    </source>
</evidence>
<dbReference type="GO" id="GO:0015074">
    <property type="term" value="P:DNA integration"/>
    <property type="evidence" value="ECO:0007669"/>
    <property type="project" value="InterPro"/>
</dbReference>
<accession>A0AAW0NY81</accession>
<dbReference type="GO" id="GO:0004519">
    <property type="term" value="F:endonuclease activity"/>
    <property type="evidence" value="ECO:0007669"/>
    <property type="project" value="UniProtKB-KW"/>
</dbReference>
<dbReference type="Pfam" id="PF00665">
    <property type="entry name" value="rve"/>
    <property type="match status" value="2"/>
</dbReference>
<evidence type="ECO:0000256" key="8">
    <source>
        <dbReference type="SAM" id="MobiDB-lite"/>
    </source>
</evidence>
<evidence type="ECO:0000256" key="3">
    <source>
        <dbReference type="ARBA" id="ARBA00022722"/>
    </source>
</evidence>
<dbReference type="InterPro" id="IPR012337">
    <property type="entry name" value="RNaseH-like_sf"/>
</dbReference>
<dbReference type="Proteomes" id="UP001460270">
    <property type="component" value="Unassembled WGS sequence"/>
</dbReference>
<keyword evidence="4" id="KW-0255">Endonuclease</keyword>
<dbReference type="Gene3D" id="3.30.420.10">
    <property type="entry name" value="Ribonuclease H-like superfamily/Ribonuclease H"/>
    <property type="match status" value="2"/>
</dbReference>
<dbReference type="Gene3D" id="3.10.20.370">
    <property type="match status" value="1"/>
</dbReference>
<keyword evidence="5" id="KW-0378">Hydrolase</keyword>
<feature type="domain" description="Integrase catalytic" evidence="9">
    <location>
        <begin position="169"/>
        <end position="342"/>
    </location>
</feature>
<dbReference type="InterPro" id="IPR043502">
    <property type="entry name" value="DNA/RNA_pol_sf"/>
</dbReference>
<feature type="region of interest" description="Disordered" evidence="8">
    <location>
        <begin position="1047"/>
        <end position="1176"/>
    </location>
</feature>
<sequence length="1214" mass="137504">MAKVSEPWSARQQRQLSAISEFTTDIQHVAGKNNIVADCLSRAHVATVHLGVDYSALAEDQLTDNDIQALRAADSESSLRLEDVVFHDSGTTLLCDVSTGIPRPLVPVSWRQRIFDVVHSLSHPGVKASIKLVGAKFVWPGLRKDVKTWATTCVSCQRAKVHRHTKTPLGPFPIPARRFEHVHVDLVGPLPPSRGFTHLLTLVDRTTRWPEAIPLSSTTSEEVARAFIYHWVSRFGVPLDMTSDRGSQFTSELWNAVAKSLGVKLHRTTAYHPQANGLCERFHRSMKASLRASLVDSCWTDRLPWVLLGLRSAPKDDLQSSASEMVFGQTVRVPGEFLACTTGPGSGEASSAAEWGGAKVFAPVAAHHCLPQFYVPSDLRPKSAEKCPQRKPSSRQSAQLPPSHPVQWTVAHQEALQKLVNQLINPPVMAYPDLEKPFILHVDASEEGLGAVLYQRQEGALRVIGYGSRTLSASERNYKLHSGKLEFLALKWAITERFRDYLFHAPHFTVYSDNNPLTYVTKSAKLNATGHRWVAELADYRFTIKYRPGTANRDADFLSRHKPMHTIIKECTEECHQEDIEGIGLGMEGENRGEVNWISAVTCNIDALPEEASIVPPVQPLASKDIRAAQGADPVITRVLTLKRNYTHLKHKEKVGESAPVRHLLREWPRLQVDEDGVLWRETASRTQLVVPENMKALIYKHLHEDMGHLGADRVVALARERFFWPKMRRDIEHHVTSVCCCLKSKKPNRVTRTPIQSMETSAPFEMICIDFLHLEKSSGGEEYILVLVDHFSKYAQAYATRDKSGKTVAKRLFEDFILRFGFPAKIHHDQGKEFENQLFRKLESYSGIQHSRTSPYHPQSNPAERFNRTLLGMLRTLTDTQKTRWKEHLSKVVHAYNSTVHDATGFSPFYLLFGREPILPIDLLIPCRRKENEQHSPVAYAEKWKEAMQQAYAIAMENMWKSARRGQQCYNQRAWSSTLRPGDHVLVRNLTPRGGPGKLRSYWEENIYVVREKRGDSPVYTVEPLQGVGRRRVLHRNLLLPCPYLVDEPPRDTPQVDSRCRQAQTRGSHRLKPELQPPDDESSSEEEFGLWTAQQPVHPVTRTALREAVPRERPEERLPIPELEAVAPESPGGEPEPQEASHASATESEEEQREVAAAPQRPVRRRQPRRLLTYERLGEPSIQELQSCPVDVRGTEGVPDVYKRPYMYPFSHY</sequence>
<evidence type="ECO:0000256" key="6">
    <source>
        <dbReference type="ARBA" id="ARBA00022918"/>
    </source>
</evidence>
<dbReference type="PANTHER" id="PTHR37984">
    <property type="entry name" value="PROTEIN CBG26694"/>
    <property type="match status" value="1"/>
</dbReference>
<protein>
    <recommendedName>
        <fullName evidence="7">Gypsy retrotransposon integrase-like protein 1</fullName>
    </recommendedName>
</protein>
<dbReference type="GO" id="GO:0016787">
    <property type="term" value="F:hydrolase activity"/>
    <property type="evidence" value="ECO:0007669"/>
    <property type="project" value="UniProtKB-KW"/>
</dbReference>
<dbReference type="FunFam" id="1.10.340.70:FF:000001">
    <property type="entry name" value="Retrovirus-related Pol polyprotein from transposon gypsy-like Protein"/>
    <property type="match status" value="1"/>
</dbReference>
<dbReference type="FunFam" id="3.10.20.370:FF:000001">
    <property type="entry name" value="Retrovirus-related Pol polyprotein from transposon 17.6-like protein"/>
    <property type="match status" value="1"/>
</dbReference>
<gene>
    <name evidence="10" type="ORF">WMY93_014254</name>
</gene>
<dbReference type="SUPFAM" id="SSF53098">
    <property type="entry name" value="Ribonuclease H-like"/>
    <property type="match status" value="2"/>
</dbReference>
<feature type="compositionally biased region" description="Low complexity" evidence="8">
    <location>
        <begin position="1121"/>
        <end position="1147"/>
    </location>
</feature>
<feature type="compositionally biased region" description="Acidic residues" evidence="8">
    <location>
        <begin position="1078"/>
        <end position="1089"/>
    </location>
</feature>
<dbReference type="PROSITE" id="PS50994">
    <property type="entry name" value="INTEGRASE"/>
    <property type="match status" value="2"/>
</dbReference>
<keyword evidence="2" id="KW-0548">Nucleotidyltransferase</keyword>
<dbReference type="EMBL" id="JBBPFD010000010">
    <property type="protein sequence ID" value="KAK7909570.1"/>
    <property type="molecule type" value="Genomic_DNA"/>
</dbReference>
<comment type="caution">
    <text evidence="10">The sequence shown here is derived from an EMBL/GenBank/DDBJ whole genome shotgun (WGS) entry which is preliminary data.</text>
</comment>
<name>A0AAW0NY81_9GOBI</name>
<dbReference type="InterPro" id="IPR050951">
    <property type="entry name" value="Retrovirus_Pol_polyprotein"/>
</dbReference>
<dbReference type="PANTHER" id="PTHR37984:SF15">
    <property type="entry name" value="INTEGRASE CATALYTIC DOMAIN-CONTAINING PROTEIN"/>
    <property type="match status" value="1"/>
</dbReference>
<keyword evidence="1" id="KW-0808">Transferase</keyword>
<dbReference type="Pfam" id="PF17917">
    <property type="entry name" value="RT_RNaseH"/>
    <property type="match status" value="1"/>
</dbReference>
<dbReference type="InterPro" id="IPR041588">
    <property type="entry name" value="Integrase_H2C2"/>
</dbReference>
<dbReference type="GO" id="GO:0003964">
    <property type="term" value="F:RNA-directed DNA polymerase activity"/>
    <property type="evidence" value="ECO:0007669"/>
    <property type="project" value="UniProtKB-KW"/>
</dbReference>
<feature type="compositionally biased region" description="Basic and acidic residues" evidence="8">
    <location>
        <begin position="1105"/>
        <end position="1120"/>
    </location>
</feature>
<proteinExistence type="predicted"/>
<evidence type="ECO:0000256" key="2">
    <source>
        <dbReference type="ARBA" id="ARBA00022695"/>
    </source>
</evidence>
<feature type="region of interest" description="Disordered" evidence="8">
    <location>
        <begin position="381"/>
        <end position="404"/>
    </location>
</feature>
<evidence type="ECO:0000259" key="9">
    <source>
        <dbReference type="PROSITE" id="PS50994"/>
    </source>
</evidence>
<reference evidence="11" key="1">
    <citation type="submission" date="2024-04" db="EMBL/GenBank/DDBJ databases">
        <title>Salinicola lusitanus LLJ914,a marine bacterium isolated from the Okinawa Trough.</title>
        <authorList>
            <person name="Li J."/>
        </authorList>
    </citation>
    <scope>NUCLEOTIDE SEQUENCE [LARGE SCALE GENOMIC DNA]</scope>
</reference>
<keyword evidence="11" id="KW-1185">Reference proteome</keyword>
<dbReference type="Pfam" id="PF17921">
    <property type="entry name" value="Integrase_H2C2"/>
    <property type="match status" value="2"/>
</dbReference>
<dbReference type="InterPro" id="IPR001584">
    <property type="entry name" value="Integrase_cat-core"/>
</dbReference>
<feature type="domain" description="Integrase catalytic" evidence="9">
    <location>
        <begin position="760"/>
        <end position="917"/>
    </location>
</feature>
<dbReference type="InterPro" id="IPR036397">
    <property type="entry name" value="RNaseH_sf"/>
</dbReference>
<dbReference type="GO" id="GO:0003676">
    <property type="term" value="F:nucleic acid binding"/>
    <property type="evidence" value="ECO:0007669"/>
    <property type="project" value="InterPro"/>
</dbReference>
<dbReference type="SUPFAM" id="SSF56672">
    <property type="entry name" value="DNA/RNA polymerases"/>
    <property type="match status" value="1"/>
</dbReference>
<organism evidence="10 11">
    <name type="scientific">Mugilogobius chulae</name>
    <name type="common">yellowstripe goby</name>
    <dbReference type="NCBI Taxonomy" id="88201"/>
    <lineage>
        <taxon>Eukaryota</taxon>
        <taxon>Metazoa</taxon>
        <taxon>Chordata</taxon>
        <taxon>Craniata</taxon>
        <taxon>Vertebrata</taxon>
        <taxon>Euteleostomi</taxon>
        <taxon>Actinopterygii</taxon>
        <taxon>Neopterygii</taxon>
        <taxon>Teleostei</taxon>
        <taxon>Neoteleostei</taxon>
        <taxon>Acanthomorphata</taxon>
        <taxon>Gobiaria</taxon>
        <taxon>Gobiiformes</taxon>
        <taxon>Gobioidei</taxon>
        <taxon>Gobiidae</taxon>
        <taxon>Gobionellinae</taxon>
        <taxon>Mugilogobius</taxon>
    </lineage>
</organism>
<evidence type="ECO:0000256" key="7">
    <source>
        <dbReference type="ARBA" id="ARBA00039658"/>
    </source>
</evidence>